<dbReference type="GO" id="GO:0005886">
    <property type="term" value="C:plasma membrane"/>
    <property type="evidence" value="ECO:0007669"/>
    <property type="project" value="TreeGrafter"/>
</dbReference>
<comment type="caution">
    <text evidence="15">The sequence shown here is derived from an EMBL/GenBank/DDBJ whole genome shotgun (WGS) entry which is preliminary data.</text>
</comment>
<dbReference type="PRINTS" id="PR01067">
    <property type="entry name" value="P2Y5ORPHANR"/>
</dbReference>
<keyword evidence="6" id="KW-1064">Adaptive immunity</keyword>
<evidence type="ECO:0000256" key="2">
    <source>
        <dbReference type="ARBA" id="ARBA00022692"/>
    </source>
</evidence>
<keyword evidence="3" id="KW-0391">Immunity</keyword>
<evidence type="ECO:0000256" key="13">
    <source>
        <dbReference type="SAM" id="Phobius"/>
    </source>
</evidence>
<keyword evidence="2 12" id="KW-0812">Transmembrane</keyword>
<dbReference type="Proteomes" id="UP001239994">
    <property type="component" value="Unassembled WGS sequence"/>
</dbReference>
<dbReference type="Gene3D" id="1.20.1070.10">
    <property type="entry name" value="Rhodopsin 7-helix transmembrane proteins"/>
    <property type="match status" value="1"/>
</dbReference>
<keyword evidence="9 12" id="KW-0675">Receptor</keyword>
<keyword evidence="16" id="KW-1185">Reference proteome</keyword>
<evidence type="ECO:0000256" key="9">
    <source>
        <dbReference type="ARBA" id="ARBA00023170"/>
    </source>
</evidence>
<evidence type="ECO:0000256" key="3">
    <source>
        <dbReference type="ARBA" id="ARBA00022859"/>
    </source>
</evidence>
<evidence type="ECO:0000256" key="11">
    <source>
        <dbReference type="ARBA" id="ARBA00023224"/>
    </source>
</evidence>
<dbReference type="GO" id="GO:0002250">
    <property type="term" value="P:adaptive immune response"/>
    <property type="evidence" value="ECO:0007669"/>
    <property type="project" value="UniProtKB-KW"/>
</dbReference>
<keyword evidence="8" id="KW-1015">Disulfide bond</keyword>
<feature type="transmembrane region" description="Helical" evidence="13">
    <location>
        <begin position="50"/>
        <end position="74"/>
    </location>
</feature>
<dbReference type="PROSITE" id="PS00237">
    <property type="entry name" value="G_PROTEIN_RECEP_F1_1"/>
    <property type="match status" value="1"/>
</dbReference>
<proteinExistence type="inferred from homology"/>
<sequence>MYHNTSQMDIPTEPWGTNLSTWSRDVGSQWRSSSSLGRDCEKTDGFKYPLYSAVFSVVFVVGLIMNIVAMYIFTCTLKIRNETTTYMMNLVVSDLLFVLTLPLRVFYFLRQDWPFGGLLCKLSVSLFYTNMYGSMLFLTCISVDRFLAIVYPFRSRELRTKRNAKLMCVAVWVLVLSGSVPTGFLLDSTTPQSTNNTATFCFENFSSKQWKSHLSKVVIFIETVGFLLPLILNVVCSAMVLQTLRRPHAVSRGGKLNRAKILRMIIVHLVIFCFCFIPYNVNLVFYSLVRTKTLPGCAAESVVRTIYPIALCIAVSNCCFDPVVYYFTSETIQNSIRRKSQSRGITRMCVSEPWDYPYVSESHGITRVCLRVMGLPMCVSDKNSSSKVQQPSPLSPAPGLLDWCHWVCCAALLTSHDGRRFSALEQAASQGSCSTGTHDQSKNC</sequence>
<keyword evidence="5 12" id="KW-0297">G-protein coupled receptor</keyword>
<evidence type="ECO:0000256" key="8">
    <source>
        <dbReference type="ARBA" id="ARBA00023157"/>
    </source>
</evidence>
<evidence type="ECO:0000256" key="10">
    <source>
        <dbReference type="ARBA" id="ARBA00023180"/>
    </source>
</evidence>
<keyword evidence="11 12" id="KW-0807">Transducer</keyword>
<comment type="similarity">
    <text evidence="12">Belongs to the G-protein coupled receptor 1 family.</text>
</comment>
<evidence type="ECO:0000313" key="15">
    <source>
        <dbReference type="EMBL" id="KAK1786392.1"/>
    </source>
</evidence>
<feature type="transmembrane region" description="Helical" evidence="13">
    <location>
        <begin position="217"/>
        <end position="241"/>
    </location>
</feature>
<feature type="domain" description="G-protein coupled receptors family 1 profile" evidence="14">
    <location>
        <begin position="65"/>
        <end position="325"/>
    </location>
</feature>
<dbReference type="InterPro" id="IPR000276">
    <property type="entry name" value="GPCR_Rhodpsn"/>
</dbReference>
<dbReference type="PRINTS" id="PR00237">
    <property type="entry name" value="GPCRRHODOPSN"/>
</dbReference>
<dbReference type="InterPro" id="IPR017452">
    <property type="entry name" value="GPCR_Rhodpsn_7TM"/>
</dbReference>
<evidence type="ECO:0000313" key="16">
    <source>
        <dbReference type="Proteomes" id="UP001239994"/>
    </source>
</evidence>
<evidence type="ECO:0000256" key="6">
    <source>
        <dbReference type="ARBA" id="ARBA00023130"/>
    </source>
</evidence>
<comment type="subcellular location">
    <subcellularLocation>
        <location evidence="1">Membrane</location>
        <topology evidence="1">Multi-pass membrane protein</topology>
    </subcellularLocation>
</comment>
<dbReference type="Pfam" id="PF00001">
    <property type="entry name" value="7tm_1"/>
    <property type="match status" value="1"/>
</dbReference>
<dbReference type="EMBL" id="JAROKS010000025">
    <property type="protein sequence ID" value="KAK1786392.1"/>
    <property type="molecule type" value="Genomic_DNA"/>
</dbReference>
<evidence type="ECO:0000256" key="12">
    <source>
        <dbReference type="RuleBase" id="RU000688"/>
    </source>
</evidence>
<protein>
    <recommendedName>
        <fullName evidence="14">G-protein coupled receptors family 1 profile domain-containing protein</fullName>
    </recommendedName>
</protein>
<feature type="transmembrane region" description="Helical" evidence="13">
    <location>
        <begin position="166"/>
        <end position="186"/>
    </location>
</feature>
<evidence type="ECO:0000256" key="7">
    <source>
        <dbReference type="ARBA" id="ARBA00023136"/>
    </source>
</evidence>
<organism evidence="15 16">
    <name type="scientific">Electrophorus voltai</name>
    <dbReference type="NCBI Taxonomy" id="2609070"/>
    <lineage>
        <taxon>Eukaryota</taxon>
        <taxon>Metazoa</taxon>
        <taxon>Chordata</taxon>
        <taxon>Craniata</taxon>
        <taxon>Vertebrata</taxon>
        <taxon>Euteleostomi</taxon>
        <taxon>Actinopterygii</taxon>
        <taxon>Neopterygii</taxon>
        <taxon>Teleostei</taxon>
        <taxon>Ostariophysi</taxon>
        <taxon>Gymnotiformes</taxon>
        <taxon>Gymnotoidei</taxon>
        <taxon>Gymnotidae</taxon>
        <taxon>Electrophorus</taxon>
    </lineage>
</organism>
<dbReference type="GO" id="GO:0035025">
    <property type="term" value="P:positive regulation of Rho protein signal transduction"/>
    <property type="evidence" value="ECO:0007669"/>
    <property type="project" value="TreeGrafter"/>
</dbReference>
<evidence type="ECO:0000256" key="4">
    <source>
        <dbReference type="ARBA" id="ARBA00022989"/>
    </source>
</evidence>
<dbReference type="GO" id="GO:0070915">
    <property type="term" value="F:lysophosphatidic acid receptor activity"/>
    <property type="evidence" value="ECO:0007669"/>
    <property type="project" value="TreeGrafter"/>
</dbReference>
<reference evidence="15" key="1">
    <citation type="submission" date="2023-03" db="EMBL/GenBank/DDBJ databases">
        <title>Electrophorus voltai genome.</title>
        <authorList>
            <person name="Bian C."/>
        </authorList>
    </citation>
    <scope>NUCLEOTIDE SEQUENCE</scope>
    <source>
        <strain evidence="15">CB-2022</strain>
        <tissue evidence="15">Muscle</tissue>
    </source>
</reference>
<feature type="transmembrane region" description="Helical" evidence="13">
    <location>
        <begin position="131"/>
        <end position="154"/>
    </location>
</feature>
<dbReference type="PANTHER" id="PTHR24232">
    <property type="entry name" value="G-PROTEIN COUPLED RECEPTOR"/>
    <property type="match status" value="1"/>
</dbReference>
<dbReference type="FunFam" id="1.20.1070.10:FF:000017">
    <property type="entry name" value="lysophosphatidic acid receptor 4"/>
    <property type="match status" value="1"/>
</dbReference>
<feature type="transmembrane region" description="Helical" evidence="13">
    <location>
        <begin position="306"/>
        <end position="328"/>
    </location>
</feature>
<dbReference type="SUPFAM" id="SSF81321">
    <property type="entry name" value="Family A G protein-coupled receptor-like"/>
    <property type="match status" value="1"/>
</dbReference>
<gene>
    <name evidence="15" type="ORF">P4O66_018085</name>
</gene>
<keyword evidence="4 13" id="KW-1133">Transmembrane helix</keyword>
<feature type="transmembrane region" description="Helical" evidence="13">
    <location>
        <begin position="261"/>
        <end position="286"/>
    </location>
</feature>
<dbReference type="AlphaFoldDB" id="A0AAD9DNP6"/>
<dbReference type="GO" id="GO:0007200">
    <property type="term" value="P:phospholipase C-activating G protein-coupled receptor signaling pathway"/>
    <property type="evidence" value="ECO:0007669"/>
    <property type="project" value="TreeGrafter"/>
</dbReference>
<feature type="transmembrane region" description="Helical" evidence="13">
    <location>
        <begin position="86"/>
        <end position="109"/>
    </location>
</feature>
<keyword evidence="7 13" id="KW-0472">Membrane</keyword>
<accession>A0AAD9DNP6</accession>
<evidence type="ECO:0000256" key="1">
    <source>
        <dbReference type="ARBA" id="ARBA00004141"/>
    </source>
</evidence>
<dbReference type="PROSITE" id="PS50262">
    <property type="entry name" value="G_PROTEIN_RECEP_F1_2"/>
    <property type="match status" value="1"/>
</dbReference>
<evidence type="ECO:0000259" key="14">
    <source>
        <dbReference type="PROSITE" id="PS50262"/>
    </source>
</evidence>
<evidence type="ECO:0000256" key="5">
    <source>
        <dbReference type="ARBA" id="ARBA00023040"/>
    </source>
</evidence>
<dbReference type="PANTHER" id="PTHR24232:SF3">
    <property type="entry name" value="LYSOPHOSPHATIDIC ACID RECEPTOR 6"/>
    <property type="match status" value="1"/>
</dbReference>
<name>A0AAD9DNP6_9TELE</name>
<keyword evidence="10" id="KW-0325">Glycoprotein</keyword>